<dbReference type="InterPro" id="IPR017871">
    <property type="entry name" value="ABC_transporter-like_CS"/>
</dbReference>
<dbReference type="SMART" id="SM00382">
    <property type="entry name" value="AAA"/>
    <property type="match status" value="1"/>
</dbReference>
<evidence type="ECO:0000313" key="5">
    <source>
        <dbReference type="EMBL" id="NMP24334.1"/>
    </source>
</evidence>
<dbReference type="InterPro" id="IPR027417">
    <property type="entry name" value="P-loop_NTPase"/>
</dbReference>
<dbReference type="EMBL" id="JABBVZ010000101">
    <property type="protein sequence ID" value="NMP24334.1"/>
    <property type="molecule type" value="Genomic_DNA"/>
</dbReference>
<name>A0A7Y0Q5I1_9FIRM</name>
<dbReference type="SUPFAM" id="SSF52540">
    <property type="entry name" value="P-loop containing nucleoside triphosphate hydrolases"/>
    <property type="match status" value="1"/>
</dbReference>
<evidence type="ECO:0000259" key="4">
    <source>
        <dbReference type="PROSITE" id="PS50893"/>
    </source>
</evidence>
<keyword evidence="2" id="KW-0547">Nucleotide-binding</keyword>
<dbReference type="PANTHER" id="PTHR42939">
    <property type="entry name" value="ABC TRANSPORTER ATP-BINDING PROTEIN ALBC-RELATED"/>
    <property type="match status" value="1"/>
</dbReference>
<dbReference type="Proteomes" id="UP000533476">
    <property type="component" value="Unassembled WGS sequence"/>
</dbReference>
<proteinExistence type="predicted"/>
<dbReference type="PROSITE" id="PS00211">
    <property type="entry name" value="ABC_TRANSPORTER_1"/>
    <property type="match status" value="1"/>
</dbReference>
<organism evidence="5 6">
    <name type="scientific">Sulfobacillus harzensis</name>
    <dbReference type="NCBI Taxonomy" id="2729629"/>
    <lineage>
        <taxon>Bacteria</taxon>
        <taxon>Bacillati</taxon>
        <taxon>Bacillota</taxon>
        <taxon>Clostridia</taxon>
        <taxon>Eubacteriales</taxon>
        <taxon>Clostridiales Family XVII. Incertae Sedis</taxon>
        <taxon>Sulfobacillus</taxon>
    </lineage>
</organism>
<dbReference type="PANTHER" id="PTHR42939:SF1">
    <property type="entry name" value="ABC TRANSPORTER ATP-BINDING PROTEIN ALBC-RELATED"/>
    <property type="match status" value="1"/>
</dbReference>
<dbReference type="GO" id="GO:0005524">
    <property type="term" value="F:ATP binding"/>
    <property type="evidence" value="ECO:0007669"/>
    <property type="project" value="UniProtKB-KW"/>
</dbReference>
<evidence type="ECO:0000256" key="3">
    <source>
        <dbReference type="ARBA" id="ARBA00022840"/>
    </source>
</evidence>
<evidence type="ECO:0000313" key="6">
    <source>
        <dbReference type="Proteomes" id="UP000533476"/>
    </source>
</evidence>
<dbReference type="AlphaFoldDB" id="A0A7Y0Q5I1"/>
<dbReference type="InterPro" id="IPR003439">
    <property type="entry name" value="ABC_transporter-like_ATP-bd"/>
</dbReference>
<dbReference type="InterPro" id="IPR051782">
    <property type="entry name" value="ABC_Transporter_VariousFunc"/>
</dbReference>
<dbReference type="PROSITE" id="PS50893">
    <property type="entry name" value="ABC_TRANSPORTER_2"/>
    <property type="match status" value="1"/>
</dbReference>
<comment type="caution">
    <text evidence="5">The sequence shown here is derived from an EMBL/GenBank/DDBJ whole genome shotgun (WGS) entry which is preliminary data.</text>
</comment>
<keyword evidence="1" id="KW-0813">Transport</keyword>
<dbReference type="RefSeq" id="WP_169102369.1">
    <property type="nucleotide sequence ID" value="NZ_JABBVZ010000101.1"/>
</dbReference>
<gene>
    <name evidence="5" type="ORF">HIJ39_18550</name>
</gene>
<dbReference type="Pfam" id="PF00005">
    <property type="entry name" value="ABC_tran"/>
    <property type="match status" value="1"/>
</dbReference>
<evidence type="ECO:0000256" key="2">
    <source>
        <dbReference type="ARBA" id="ARBA00022741"/>
    </source>
</evidence>
<reference evidence="5 6" key="1">
    <citation type="submission" date="2020-04" db="EMBL/GenBank/DDBJ databases">
        <authorList>
            <person name="Zhang R."/>
            <person name="Schippers A."/>
        </authorList>
    </citation>
    <scope>NUCLEOTIDE SEQUENCE [LARGE SCALE GENOMIC DNA]</scope>
    <source>
        <strain evidence="5 6">DSM 109850</strain>
    </source>
</reference>
<evidence type="ECO:0000256" key="1">
    <source>
        <dbReference type="ARBA" id="ARBA00022448"/>
    </source>
</evidence>
<keyword evidence="6" id="KW-1185">Reference proteome</keyword>
<dbReference type="InterPro" id="IPR003593">
    <property type="entry name" value="AAA+_ATPase"/>
</dbReference>
<sequence length="227" mass="25038">MTEPHTVALEVRDLAVGYHEAPILTHVTARWALGVHLLLGANGSGKSTFLRTLAGVIPPLEGTACIVGGDPWRTPRLKRQIGYLAHQNGWVPRLTVYQHLDFWARVHGLTASDRASRIGFVTETYQLQDFVHKPVSHLSQGQLQRARLGAVLLPDPRVLLLDEPTAGLDEETREHIFALLMRERSRRIVLLSTHIPHDVAVPVDSVARVASGTIGMDANPDNEGEPF</sequence>
<keyword evidence="3 5" id="KW-0067">ATP-binding</keyword>
<protein>
    <submittedName>
        <fullName evidence="5">ABC transporter ATP-binding protein</fullName>
    </submittedName>
</protein>
<feature type="domain" description="ABC transporter" evidence="4">
    <location>
        <begin position="9"/>
        <end position="227"/>
    </location>
</feature>
<dbReference type="GO" id="GO:0016887">
    <property type="term" value="F:ATP hydrolysis activity"/>
    <property type="evidence" value="ECO:0007669"/>
    <property type="project" value="InterPro"/>
</dbReference>
<dbReference type="Gene3D" id="3.40.50.300">
    <property type="entry name" value="P-loop containing nucleotide triphosphate hydrolases"/>
    <property type="match status" value="1"/>
</dbReference>
<accession>A0A7Y0Q5I1</accession>